<evidence type="ECO:0000313" key="10">
    <source>
        <dbReference type="EMBL" id="KIN09092.1"/>
    </source>
</evidence>
<comment type="cofactor">
    <cofactor evidence="2">
        <name>Mg(2+)</name>
        <dbReference type="ChEBI" id="CHEBI:18420"/>
    </cofactor>
</comment>
<dbReference type="Gene3D" id="3.40.50.920">
    <property type="match status" value="1"/>
</dbReference>
<dbReference type="InterPro" id="IPR029061">
    <property type="entry name" value="THDP-binding"/>
</dbReference>
<dbReference type="HOGENOM" id="CLU_009227_0_0_1"/>
<evidence type="ECO:0000313" key="11">
    <source>
        <dbReference type="Proteomes" id="UP000054321"/>
    </source>
</evidence>
<keyword evidence="11" id="KW-1185">Reference proteome</keyword>
<comment type="cofactor">
    <cofactor evidence="3">
        <name>thiamine diphosphate</name>
        <dbReference type="ChEBI" id="CHEBI:58937"/>
    </cofactor>
</comment>
<evidence type="ECO:0000256" key="2">
    <source>
        <dbReference type="ARBA" id="ARBA00001946"/>
    </source>
</evidence>
<proteinExistence type="inferred from homology"/>
<organism evidence="10 11">
    <name type="scientific">Oidiodendron maius (strain Zn)</name>
    <dbReference type="NCBI Taxonomy" id="913774"/>
    <lineage>
        <taxon>Eukaryota</taxon>
        <taxon>Fungi</taxon>
        <taxon>Dikarya</taxon>
        <taxon>Ascomycota</taxon>
        <taxon>Pezizomycotina</taxon>
        <taxon>Leotiomycetes</taxon>
        <taxon>Leotiomycetes incertae sedis</taxon>
        <taxon>Myxotrichaceae</taxon>
        <taxon>Oidiodendron</taxon>
    </lineage>
</organism>
<name>A0A0C3I443_OIDMZ</name>
<evidence type="ECO:0000256" key="5">
    <source>
        <dbReference type="ARBA" id="ARBA00022679"/>
    </source>
</evidence>
<evidence type="ECO:0000256" key="1">
    <source>
        <dbReference type="ARBA" id="ARBA00001941"/>
    </source>
</evidence>
<dbReference type="GO" id="GO:0004802">
    <property type="term" value="F:transketolase activity"/>
    <property type="evidence" value="ECO:0007669"/>
    <property type="project" value="TreeGrafter"/>
</dbReference>
<gene>
    <name evidence="10" type="ORF">OIDMADRAFT_111712</name>
</gene>
<accession>A0A0C3I443</accession>
<evidence type="ECO:0000256" key="6">
    <source>
        <dbReference type="ARBA" id="ARBA00022723"/>
    </source>
</evidence>
<dbReference type="PROSITE" id="PS00802">
    <property type="entry name" value="TRANSKETOLASE_2"/>
    <property type="match status" value="1"/>
</dbReference>
<sequence>MVPLVPTEKLWIAQVKGWRENLDDDDHAVLALRNFIFDICNQNGGGHGGSAIGMAAIGVALYKYTMRYNPSNPEWFDRDRFVLSNGHTAMFLYALNHLVGYDAWTMDQIKGYGSAKTNGYTTLCHAHPEIEEPAVEVTTGPLGQGIANAVGLAIASKNLAARFNQPGFDVVRARVYCMTGDGCLMEGVALEAISLAGSLQLDNLVVIYDNNQVTCDGPLDWINGEDVNAKMRSCGWHVLEVADGSFDVQALVSALHYAATLGRRPVFINVRTIIGLGTSSAGTHLAHHGVFDAESVALSKRLAGQNPSVTHQTPPASLEYFRERKQHGQKIQGEWDDLLQRYQLAYPDLAREFHRRRTGDNGDEWRKMLEVMSSDTFHGKATREVNGSIIGSMWKAHPALFGGGADLVNSNKVPYEVSEVFHPSVGYTGRYLRYGIREHAMASISNGIAAYNPGTFLPITATFFMFFLYAAPGVRMGALSHLPVIHFATHDSFAEGQNGQTHQPVELDSLYRAMPNLTYMRPCDAEETIGAWMLALSKSTGPSMLSLGRDPVGPVPNTDRYKVAKGAYVVKEADKAQLTLASCGTNLHYAVAAAENLSTLGIPTRVVSAPSFEHFDKQDWAYRKSVFPLDGTPIVSVEEYVATTWARYVTASIGMIGFGYSASNASNYDRFQLDAKGIEARVKKYLKDLAGSDARMAGWRAI</sequence>
<dbReference type="InterPro" id="IPR020826">
    <property type="entry name" value="Transketolase_BS"/>
</dbReference>
<reference evidence="10 11" key="1">
    <citation type="submission" date="2014-04" db="EMBL/GenBank/DDBJ databases">
        <authorList>
            <consortium name="DOE Joint Genome Institute"/>
            <person name="Kuo A."/>
            <person name="Martino E."/>
            <person name="Perotto S."/>
            <person name="Kohler A."/>
            <person name="Nagy L.G."/>
            <person name="Floudas D."/>
            <person name="Copeland A."/>
            <person name="Barry K.W."/>
            <person name="Cichocki N."/>
            <person name="Veneault-Fourrey C."/>
            <person name="LaButti K."/>
            <person name="Lindquist E.A."/>
            <person name="Lipzen A."/>
            <person name="Lundell T."/>
            <person name="Morin E."/>
            <person name="Murat C."/>
            <person name="Sun H."/>
            <person name="Tunlid A."/>
            <person name="Henrissat B."/>
            <person name="Grigoriev I.V."/>
            <person name="Hibbett D.S."/>
            <person name="Martin F."/>
            <person name="Nordberg H.P."/>
            <person name="Cantor M.N."/>
            <person name="Hua S.X."/>
        </authorList>
    </citation>
    <scope>NUCLEOTIDE SEQUENCE [LARGE SCALE GENOMIC DNA]</scope>
    <source>
        <strain evidence="10 11">Zn</strain>
    </source>
</reference>
<dbReference type="GO" id="GO:0005634">
    <property type="term" value="C:nucleus"/>
    <property type="evidence" value="ECO:0007669"/>
    <property type="project" value="TreeGrafter"/>
</dbReference>
<dbReference type="SMART" id="SM00861">
    <property type="entry name" value="Transket_pyr"/>
    <property type="match status" value="1"/>
</dbReference>
<dbReference type="InParanoid" id="A0A0C3I443"/>
<dbReference type="PANTHER" id="PTHR43522">
    <property type="entry name" value="TRANSKETOLASE"/>
    <property type="match status" value="1"/>
</dbReference>
<keyword evidence="8" id="KW-0786">Thiamine pyrophosphate</keyword>
<dbReference type="InterPro" id="IPR005475">
    <property type="entry name" value="Transketolase-like_Pyr-bd"/>
</dbReference>
<comment type="similarity">
    <text evidence="4">Belongs to the transketolase family.</text>
</comment>
<protein>
    <recommendedName>
        <fullName evidence="9">Transketolase-like pyrimidine-binding domain-containing protein</fullName>
    </recommendedName>
</protein>
<dbReference type="OrthoDB" id="10267175at2759"/>
<dbReference type="AlphaFoldDB" id="A0A0C3I443"/>
<dbReference type="CDD" id="cd02012">
    <property type="entry name" value="TPP_TK"/>
    <property type="match status" value="1"/>
</dbReference>
<comment type="cofactor">
    <cofactor evidence="1">
        <name>Co(2+)</name>
        <dbReference type="ChEBI" id="CHEBI:48828"/>
    </cofactor>
</comment>
<dbReference type="SUPFAM" id="SSF52518">
    <property type="entry name" value="Thiamin diphosphate-binding fold (THDP-binding)"/>
    <property type="match status" value="2"/>
</dbReference>
<feature type="domain" description="Transketolase-like pyrimidine-binding" evidence="9">
    <location>
        <begin position="380"/>
        <end position="555"/>
    </location>
</feature>
<dbReference type="Proteomes" id="UP000054321">
    <property type="component" value="Unassembled WGS sequence"/>
</dbReference>
<dbReference type="GO" id="GO:0046872">
    <property type="term" value="F:metal ion binding"/>
    <property type="evidence" value="ECO:0007669"/>
    <property type="project" value="UniProtKB-KW"/>
</dbReference>
<keyword evidence="6" id="KW-0479">Metal-binding</keyword>
<keyword evidence="7" id="KW-0460">Magnesium</keyword>
<dbReference type="SUPFAM" id="SSF52922">
    <property type="entry name" value="TK C-terminal domain-like"/>
    <property type="match status" value="1"/>
</dbReference>
<dbReference type="PANTHER" id="PTHR43522:SF6">
    <property type="entry name" value="TRANSKETOLASE-LIKE PYRIMIDINE-BINDING DOMAIN-CONTAINING PROTEIN-RELATED"/>
    <property type="match status" value="1"/>
</dbReference>
<dbReference type="EMBL" id="KN832870">
    <property type="protein sequence ID" value="KIN09092.1"/>
    <property type="molecule type" value="Genomic_DNA"/>
</dbReference>
<dbReference type="GO" id="GO:0005829">
    <property type="term" value="C:cytosol"/>
    <property type="evidence" value="ECO:0007669"/>
    <property type="project" value="TreeGrafter"/>
</dbReference>
<dbReference type="CDD" id="cd07033">
    <property type="entry name" value="TPP_PYR_DXS_TK_like"/>
    <property type="match status" value="1"/>
</dbReference>
<dbReference type="Pfam" id="PF22613">
    <property type="entry name" value="Transketolase_C_1"/>
    <property type="match status" value="1"/>
</dbReference>
<keyword evidence="5" id="KW-0808">Transferase</keyword>
<evidence type="ECO:0000256" key="3">
    <source>
        <dbReference type="ARBA" id="ARBA00001964"/>
    </source>
</evidence>
<reference evidence="11" key="2">
    <citation type="submission" date="2015-01" db="EMBL/GenBank/DDBJ databases">
        <title>Evolutionary Origins and Diversification of the Mycorrhizal Mutualists.</title>
        <authorList>
            <consortium name="DOE Joint Genome Institute"/>
            <consortium name="Mycorrhizal Genomics Consortium"/>
            <person name="Kohler A."/>
            <person name="Kuo A."/>
            <person name="Nagy L.G."/>
            <person name="Floudas D."/>
            <person name="Copeland A."/>
            <person name="Barry K.W."/>
            <person name="Cichocki N."/>
            <person name="Veneault-Fourrey C."/>
            <person name="LaButti K."/>
            <person name="Lindquist E.A."/>
            <person name="Lipzen A."/>
            <person name="Lundell T."/>
            <person name="Morin E."/>
            <person name="Murat C."/>
            <person name="Riley R."/>
            <person name="Ohm R."/>
            <person name="Sun H."/>
            <person name="Tunlid A."/>
            <person name="Henrissat B."/>
            <person name="Grigoriev I.V."/>
            <person name="Hibbett D.S."/>
            <person name="Martin F."/>
        </authorList>
    </citation>
    <scope>NUCLEOTIDE SEQUENCE [LARGE SCALE GENOMIC DNA]</scope>
    <source>
        <strain evidence="11">Zn</strain>
    </source>
</reference>
<dbReference type="InterPro" id="IPR009014">
    <property type="entry name" value="Transketo_C/PFOR_II"/>
</dbReference>
<evidence type="ECO:0000256" key="4">
    <source>
        <dbReference type="ARBA" id="ARBA00007131"/>
    </source>
</evidence>
<dbReference type="Pfam" id="PF02779">
    <property type="entry name" value="Transket_pyr"/>
    <property type="match status" value="1"/>
</dbReference>
<dbReference type="Pfam" id="PF00456">
    <property type="entry name" value="Transketolase_N"/>
    <property type="match status" value="1"/>
</dbReference>
<dbReference type="STRING" id="913774.A0A0C3I443"/>
<evidence type="ECO:0000256" key="7">
    <source>
        <dbReference type="ARBA" id="ARBA00022842"/>
    </source>
</evidence>
<dbReference type="Gene3D" id="3.40.50.970">
    <property type="match status" value="2"/>
</dbReference>
<evidence type="ECO:0000259" key="9">
    <source>
        <dbReference type="SMART" id="SM00861"/>
    </source>
</evidence>
<dbReference type="InterPro" id="IPR055152">
    <property type="entry name" value="Transketolase-like_C_2"/>
</dbReference>
<dbReference type="InterPro" id="IPR033247">
    <property type="entry name" value="Transketolase_fam"/>
</dbReference>
<evidence type="ECO:0000256" key="8">
    <source>
        <dbReference type="ARBA" id="ARBA00023052"/>
    </source>
</evidence>
<dbReference type="InterPro" id="IPR005474">
    <property type="entry name" value="Transketolase_N"/>
</dbReference>
<dbReference type="GO" id="GO:0006098">
    <property type="term" value="P:pentose-phosphate shunt"/>
    <property type="evidence" value="ECO:0007669"/>
    <property type="project" value="TreeGrafter"/>
</dbReference>